<proteinExistence type="inferred from homology"/>
<dbReference type="GO" id="GO:0020037">
    <property type="term" value="F:heme binding"/>
    <property type="evidence" value="ECO:0007669"/>
    <property type="project" value="InterPro"/>
</dbReference>
<reference evidence="9" key="1">
    <citation type="submission" date="2017-02" db="EMBL/GenBank/DDBJ databases">
        <authorList>
            <person name="Varghese N."/>
            <person name="Submissions S."/>
        </authorList>
    </citation>
    <scope>NUCLEOTIDE SEQUENCE [LARGE SCALE GENOMIC DNA]</scope>
    <source>
        <strain evidence="9">DSM 22270</strain>
    </source>
</reference>
<comment type="similarity">
    <text evidence="1">In the C-terminal section; belongs to the flavoprotein pyridine nucleotide cytochrome reductase family.</text>
</comment>
<name>A0A1T5GLC3_9BACT</name>
<dbReference type="STRING" id="651661.SAMN05660293_04085"/>
<dbReference type="PANTHER" id="PTHR43396">
    <property type="entry name" value="FLAVOHEMOPROTEIN"/>
    <property type="match status" value="1"/>
</dbReference>
<dbReference type="OrthoDB" id="9801223at2"/>
<evidence type="ECO:0000313" key="8">
    <source>
        <dbReference type="EMBL" id="SKC09199.1"/>
    </source>
</evidence>
<dbReference type="AlphaFoldDB" id="A0A1T5GLC3"/>
<organism evidence="8 9">
    <name type="scientific">Dyadobacter psychrophilus</name>
    <dbReference type="NCBI Taxonomy" id="651661"/>
    <lineage>
        <taxon>Bacteria</taxon>
        <taxon>Pseudomonadati</taxon>
        <taxon>Bacteroidota</taxon>
        <taxon>Cytophagia</taxon>
        <taxon>Cytophagales</taxon>
        <taxon>Spirosomataceae</taxon>
        <taxon>Dyadobacter</taxon>
    </lineage>
</organism>
<evidence type="ECO:0000313" key="9">
    <source>
        <dbReference type="Proteomes" id="UP000190897"/>
    </source>
</evidence>
<evidence type="ECO:0000256" key="6">
    <source>
        <dbReference type="RuleBase" id="RU000356"/>
    </source>
</evidence>
<gene>
    <name evidence="8" type="ORF">SAMN05660293_04085</name>
</gene>
<dbReference type="GO" id="GO:0019825">
    <property type="term" value="F:oxygen binding"/>
    <property type="evidence" value="ECO:0007669"/>
    <property type="project" value="InterPro"/>
</dbReference>
<dbReference type="FunFam" id="1.10.490.10:FF:000003">
    <property type="entry name" value="Flavohemoprotein"/>
    <property type="match status" value="1"/>
</dbReference>
<dbReference type="InterPro" id="IPR009050">
    <property type="entry name" value="Globin-like_sf"/>
</dbReference>
<comment type="similarity">
    <text evidence="6">Belongs to the globin family.</text>
</comment>
<dbReference type="Proteomes" id="UP000190897">
    <property type="component" value="Unassembled WGS sequence"/>
</dbReference>
<dbReference type="GO" id="GO:0046872">
    <property type="term" value="F:metal ion binding"/>
    <property type="evidence" value="ECO:0007669"/>
    <property type="project" value="UniProtKB-KW"/>
</dbReference>
<dbReference type="GO" id="GO:0046210">
    <property type="term" value="P:nitric oxide catabolic process"/>
    <property type="evidence" value="ECO:0007669"/>
    <property type="project" value="TreeGrafter"/>
</dbReference>
<dbReference type="PROSITE" id="PS01033">
    <property type="entry name" value="GLOBIN"/>
    <property type="match status" value="1"/>
</dbReference>
<evidence type="ECO:0000259" key="7">
    <source>
        <dbReference type="PROSITE" id="PS01033"/>
    </source>
</evidence>
<dbReference type="Pfam" id="PF00042">
    <property type="entry name" value="Globin"/>
    <property type="match status" value="1"/>
</dbReference>
<sequence length="163" mass="17877">MTSEQKQLIKDTVPVLKEHGVLLTTHFYQRLFTHYPDLTAVFNMDHQQSGRQPIALASAVLAYAQHIDNPLVLEPALTRIGHKHTSLNIRPEHYPIVGEQLLASISEVLGEAATPMLLDAWAAAYAQLATLMIGIEANLYAAQAEKSDLSLPPSGCPMHQMAS</sequence>
<keyword evidence="6" id="KW-0813">Transport</keyword>
<dbReference type="Gene3D" id="1.10.490.10">
    <property type="entry name" value="Globins"/>
    <property type="match status" value="1"/>
</dbReference>
<dbReference type="GO" id="GO:0071949">
    <property type="term" value="F:FAD binding"/>
    <property type="evidence" value="ECO:0007669"/>
    <property type="project" value="TreeGrafter"/>
</dbReference>
<dbReference type="InterPro" id="IPR000971">
    <property type="entry name" value="Globin"/>
</dbReference>
<evidence type="ECO:0000256" key="3">
    <source>
        <dbReference type="ARBA" id="ARBA00022621"/>
    </source>
</evidence>
<keyword evidence="4" id="KW-0479">Metal-binding</keyword>
<keyword evidence="5" id="KW-0408">Iron</keyword>
<evidence type="ECO:0000256" key="5">
    <source>
        <dbReference type="ARBA" id="ARBA00023004"/>
    </source>
</evidence>
<protein>
    <submittedName>
        <fullName evidence="8">Hemoglobin-like flavoprotein</fullName>
    </submittedName>
</protein>
<dbReference type="RefSeq" id="WP_082216602.1">
    <property type="nucleotide sequence ID" value="NZ_FUZA01000006.1"/>
</dbReference>
<evidence type="ECO:0000256" key="4">
    <source>
        <dbReference type="ARBA" id="ARBA00022723"/>
    </source>
</evidence>
<dbReference type="GO" id="GO:0005344">
    <property type="term" value="F:oxygen carrier activity"/>
    <property type="evidence" value="ECO:0007669"/>
    <property type="project" value="UniProtKB-KW"/>
</dbReference>
<evidence type="ECO:0000256" key="1">
    <source>
        <dbReference type="ARBA" id="ARBA00006401"/>
    </source>
</evidence>
<keyword evidence="2 6" id="KW-0349">Heme</keyword>
<keyword evidence="9" id="KW-1185">Reference proteome</keyword>
<dbReference type="GO" id="GO:0071500">
    <property type="term" value="P:cellular response to nitrosative stress"/>
    <property type="evidence" value="ECO:0007669"/>
    <property type="project" value="TreeGrafter"/>
</dbReference>
<keyword evidence="3 6" id="KW-0561">Oxygen transport</keyword>
<evidence type="ECO:0000256" key="2">
    <source>
        <dbReference type="ARBA" id="ARBA00022617"/>
    </source>
</evidence>
<accession>A0A1T5GLC3</accession>
<dbReference type="GO" id="GO:0008941">
    <property type="term" value="F:nitric oxide dioxygenase NAD(P)H activity"/>
    <property type="evidence" value="ECO:0007669"/>
    <property type="project" value="TreeGrafter"/>
</dbReference>
<dbReference type="PANTHER" id="PTHR43396:SF3">
    <property type="entry name" value="FLAVOHEMOPROTEIN"/>
    <property type="match status" value="1"/>
</dbReference>
<dbReference type="InterPro" id="IPR012292">
    <property type="entry name" value="Globin/Proto"/>
</dbReference>
<dbReference type="EMBL" id="FUZA01000006">
    <property type="protein sequence ID" value="SKC09199.1"/>
    <property type="molecule type" value="Genomic_DNA"/>
</dbReference>
<feature type="domain" description="Globin" evidence="7">
    <location>
        <begin position="1"/>
        <end position="137"/>
    </location>
</feature>
<dbReference type="SUPFAM" id="SSF46458">
    <property type="entry name" value="Globin-like"/>
    <property type="match status" value="1"/>
</dbReference>